<dbReference type="InterPro" id="IPR007349">
    <property type="entry name" value="DUF418"/>
</dbReference>
<feature type="transmembrane region" description="Helical" evidence="1">
    <location>
        <begin position="327"/>
        <end position="346"/>
    </location>
</feature>
<keyword evidence="1" id="KW-0812">Transmembrane</keyword>
<accession>A0ABP7MJZ0</accession>
<sequence>MKIATPGPVPGSQRLDLLDALRGFALAGVLLANLDAFSLYFFLPREAALALPTVSIDRWLDPFYGMLVAGKFITLFSIMFGIGFALQMQRMGEGGRWRYARRLAVLWLLGMAHVWLWWGDILRWYAVLGLVLLPLAWLRVRPRTLAVLGVALVSVPHAPLSLWWPGGWPLATQDEAFARALAAFSSHDPLAWLRTNAWFAHWWTQSHWGIGVAIAGRMLIGAAIGYSGVLADPAAHARFWKRMLLALPAGLALVFAIETVDYGWVALPAAWPDGVAGTMLLRALAEDAALLLGLGYAALFVHLFCHPAWHRWLQPLAPVGRMALSNYLTHSVVGVALFYGVALGIGPRGGTVAIWLAWLALFGAQIVISRWWLARYRFGPMEWLWRSLTYGRRQPMRREVVAGVVATHP</sequence>
<evidence type="ECO:0000313" key="4">
    <source>
        <dbReference type="Proteomes" id="UP001501727"/>
    </source>
</evidence>
<organism evidence="3 4">
    <name type="scientific">Luteimonas lutimaris</name>
    <dbReference type="NCBI Taxonomy" id="698645"/>
    <lineage>
        <taxon>Bacteria</taxon>
        <taxon>Pseudomonadati</taxon>
        <taxon>Pseudomonadota</taxon>
        <taxon>Gammaproteobacteria</taxon>
        <taxon>Lysobacterales</taxon>
        <taxon>Lysobacteraceae</taxon>
        <taxon>Luteimonas</taxon>
    </lineage>
</organism>
<comment type="caution">
    <text evidence="3">The sequence shown here is derived from an EMBL/GenBank/DDBJ whole genome shotgun (WGS) entry which is preliminary data.</text>
</comment>
<feature type="transmembrane region" description="Helical" evidence="1">
    <location>
        <begin position="21"/>
        <end position="43"/>
    </location>
</feature>
<keyword evidence="4" id="KW-1185">Reference proteome</keyword>
<dbReference type="EMBL" id="BAAAZU010000009">
    <property type="protein sequence ID" value="GAA3924826.1"/>
    <property type="molecule type" value="Genomic_DNA"/>
</dbReference>
<gene>
    <name evidence="3" type="ORF">GCM10022229_18390</name>
</gene>
<dbReference type="InterPro" id="IPR052529">
    <property type="entry name" value="Bact_Transport_Assoc"/>
</dbReference>
<feature type="transmembrane region" description="Helical" evidence="1">
    <location>
        <begin position="145"/>
        <end position="164"/>
    </location>
</feature>
<reference evidence="4" key="1">
    <citation type="journal article" date="2019" name="Int. J. Syst. Evol. Microbiol.">
        <title>The Global Catalogue of Microorganisms (GCM) 10K type strain sequencing project: providing services to taxonomists for standard genome sequencing and annotation.</title>
        <authorList>
            <consortium name="The Broad Institute Genomics Platform"/>
            <consortium name="The Broad Institute Genome Sequencing Center for Infectious Disease"/>
            <person name="Wu L."/>
            <person name="Ma J."/>
        </authorList>
    </citation>
    <scope>NUCLEOTIDE SEQUENCE [LARGE SCALE GENOMIC DNA]</scope>
    <source>
        <strain evidence="4">JCM 16916</strain>
    </source>
</reference>
<feature type="transmembrane region" description="Helical" evidence="1">
    <location>
        <begin position="288"/>
        <end position="306"/>
    </location>
</feature>
<feature type="transmembrane region" description="Helical" evidence="1">
    <location>
        <begin position="63"/>
        <end position="87"/>
    </location>
</feature>
<name>A0ABP7MJZ0_9GAMM</name>
<dbReference type="PANTHER" id="PTHR30590:SF2">
    <property type="entry name" value="INNER MEMBRANE PROTEIN"/>
    <property type="match status" value="1"/>
</dbReference>
<protein>
    <submittedName>
        <fullName evidence="3">DUF418 domain-containing protein</fullName>
    </submittedName>
</protein>
<feature type="domain" description="DUF418" evidence="2">
    <location>
        <begin position="227"/>
        <end position="391"/>
    </location>
</feature>
<feature type="transmembrane region" description="Helical" evidence="1">
    <location>
        <begin position="99"/>
        <end position="116"/>
    </location>
</feature>
<feature type="transmembrane region" description="Helical" evidence="1">
    <location>
        <begin position="122"/>
        <end position="138"/>
    </location>
</feature>
<dbReference type="Proteomes" id="UP001501727">
    <property type="component" value="Unassembled WGS sequence"/>
</dbReference>
<feature type="transmembrane region" description="Helical" evidence="1">
    <location>
        <begin position="243"/>
        <end position="265"/>
    </location>
</feature>
<evidence type="ECO:0000256" key="1">
    <source>
        <dbReference type="SAM" id="Phobius"/>
    </source>
</evidence>
<feature type="transmembrane region" description="Helical" evidence="1">
    <location>
        <begin position="352"/>
        <end position="373"/>
    </location>
</feature>
<keyword evidence="1" id="KW-1133">Transmembrane helix</keyword>
<feature type="transmembrane region" description="Helical" evidence="1">
    <location>
        <begin position="208"/>
        <end position="231"/>
    </location>
</feature>
<evidence type="ECO:0000259" key="2">
    <source>
        <dbReference type="Pfam" id="PF04235"/>
    </source>
</evidence>
<proteinExistence type="predicted"/>
<dbReference type="PANTHER" id="PTHR30590">
    <property type="entry name" value="INNER MEMBRANE PROTEIN"/>
    <property type="match status" value="1"/>
</dbReference>
<dbReference type="Pfam" id="PF04235">
    <property type="entry name" value="DUF418"/>
    <property type="match status" value="1"/>
</dbReference>
<evidence type="ECO:0000313" key="3">
    <source>
        <dbReference type="EMBL" id="GAA3924826.1"/>
    </source>
</evidence>
<keyword evidence="1" id="KW-0472">Membrane</keyword>
<dbReference type="RefSeq" id="WP_344759692.1">
    <property type="nucleotide sequence ID" value="NZ_BAAAZU010000009.1"/>
</dbReference>